<dbReference type="OrthoDB" id="2033517at2"/>
<dbReference type="RefSeq" id="WP_033099205.1">
    <property type="nucleotide sequence ID" value="NZ_JACEIP010000001.1"/>
</dbReference>
<dbReference type="SUPFAM" id="SSF54106">
    <property type="entry name" value="LysM domain"/>
    <property type="match status" value="1"/>
</dbReference>
<evidence type="ECO:0000259" key="2">
    <source>
        <dbReference type="PROSITE" id="PS51782"/>
    </source>
</evidence>
<accession>A0A7W1X7B4</accession>
<dbReference type="Gene3D" id="3.10.350.10">
    <property type="entry name" value="LysM domain"/>
    <property type="match status" value="1"/>
</dbReference>
<reference evidence="3 4" key="1">
    <citation type="submission" date="2020-07" db="EMBL/GenBank/DDBJ databases">
        <authorList>
            <person name="Feng H."/>
        </authorList>
    </citation>
    <scope>NUCLEOTIDE SEQUENCE [LARGE SCALE GENOMIC DNA]</scope>
    <source>
        <strain evidence="4">s-11</strain>
    </source>
</reference>
<dbReference type="AlphaFoldDB" id="A0A7W1X7B4"/>
<protein>
    <submittedName>
        <fullName evidence="3">LysM peptidoglycan-binding domain-containing protein</fullName>
    </submittedName>
</protein>
<dbReference type="InterPro" id="IPR018392">
    <property type="entry name" value="LysM"/>
</dbReference>
<evidence type="ECO:0000256" key="1">
    <source>
        <dbReference type="SAM" id="MobiDB-lite"/>
    </source>
</evidence>
<feature type="region of interest" description="Disordered" evidence="1">
    <location>
        <begin position="183"/>
        <end position="217"/>
    </location>
</feature>
<organism evidence="3 4">
    <name type="scientific">Thermoactinomyces daqus</name>
    <dbReference type="NCBI Taxonomy" id="1329516"/>
    <lineage>
        <taxon>Bacteria</taxon>
        <taxon>Bacillati</taxon>
        <taxon>Bacillota</taxon>
        <taxon>Bacilli</taxon>
        <taxon>Bacillales</taxon>
        <taxon>Thermoactinomycetaceae</taxon>
        <taxon>Thermoactinomyces</taxon>
    </lineage>
</organism>
<comment type="caution">
    <text evidence="3">The sequence shown here is derived from an EMBL/GenBank/DDBJ whole genome shotgun (WGS) entry which is preliminary data.</text>
</comment>
<dbReference type="EMBL" id="JACEIP010000001">
    <property type="protein sequence ID" value="MBA4541369.1"/>
    <property type="molecule type" value="Genomic_DNA"/>
</dbReference>
<gene>
    <name evidence="3" type="ORF">H1164_00385</name>
</gene>
<name>A0A7W1X7B4_9BACL</name>
<proteinExistence type="predicted"/>
<dbReference type="InterPro" id="IPR036779">
    <property type="entry name" value="LysM_dom_sf"/>
</dbReference>
<evidence type="ECO:0000313" key="3">
    <source>
        <dbReference type="EMBL" id="MBA4541369.1"/>
    </source>
</evidence>
<feature type="compositionally biased region" description="Polar residues" evidence="1">
    <location>
        <begin position="193"/>
        <end position="204"/>
    </location>
</feature>
<dbReference type="Proteomes" id="UP000530514">
    <property type="component" value="Unassembled WGS sequence"/>
</dbReference>
<feature type="domain" description="LysM" evidence="2">
    <location>
        <begin position="2"/>
        <end position="47"/>
    </location>
</feature>
<keyword evidence="4" id="KW-1185">Reference proteome</keyword>
<evidence type="ECO:0000313" key="4">
    <source>
        <dbReference type="Proteomes" id="UP000530514"/>
    </source>
</evidence>
<sequence length="217" mass="24564">MKIHIVRPGDTLWVLAQKYNTPIERLREVNPELTEGNELEPGMKIRVPTGKFLLSSSKNKEMETKIGDVPAEEEKRKTIKAEKDRKQQMDFLPKPPHIPEMPFYYQGFSSSFDSPESSFFDEGGYRKTPVPPVSPYPYHISHFWPQPVYGPTPFVSAFPYPYGSGYGYHVPYFPSVSNYSPEAYQPDPYGGQEQATPAFSSPVSANWPVKESSSSEG</sequence>
<dbReference type="PROSITE" id="PS51782">
    <property type="entry name" value="LYSM"/>
    <property type="match status" value="1"/>
</dbReference>
<dbReference type="SMART" id="SM00257">
    <property type="entry name" value="LysM"/>
    <property type="match status" value="1"/>
</dbReference>
<dbReference type="CDD" id="cd00118">
    <property type="entry name" value="LysM"/>
    <property type="match status" value="1"/>
</dbReference>
<dbReference type="Pfam" id="PF01476">
    <property type="entry name" value="LysM"/>
    <property type="match status" value="1"/>
</dbReference>